<sequence length="374" mass="44976">MDIYSLNNNDINNKVDNVYLSNNKIRNNNNDITNVNNNNRNQIIRHKNRKNLSYINNDNLINEFLNGYGDGYSSKKQNRKRRRIMDSYLKELNRVSKKKKFFMYNCSPSRLSYDTIAYYGFSDYTIDLNLDNYPQYMLFYEVTKSIMQHKKMDNKIYTYNMLNYPLLVKNSLDKNNKIVDSGYIYMDPLVTPEILFKTVFNDEIKKRHPFTLNGVDLEFIKPRSIRNKVQQYLSFSNRETKEVGMKLTRYGKDESARYINLNTFISNLYSFYDDYWEGFRNNNYSLLSNSYIKNLNILRIYQINEHIDCFSPWGWYKAKIKDIEFNEKNILIYYIHYINWGERYDTSVSPEKLRITHEEFEPEVTKQNATIGTR</sequence>
<accession>A0A1Y2AWQ7</accession>
<dbReference type="InterPro" id="IPR016197">
    <property type="entry name" value="Chromo-like_dom_sf"/>
</dbReference>
<dbReference type="SUPFAM" id="SSF54160">
    <property type="entry name" value="Chromo domain-like"/>
    <property type="match status" value="1"/>
</dbReference>
<evidence type="ECO:0000313" key="1">
    <source>
        <dbReference type="EMBL" id="ORY26916.1"/>
    </source>
</evidence>
<gene>
    <name evidence="1" type="ORF">LY90DRAFT_705987</name>
</gene>
<evidence type="ECO:0000313" key="2">
    <source>
        <dbReference type="Proteomes" id="UP000193920"/>
    </source>
</evidence>
<proteinExistence type="predicted"/>
<dbReference type="OrthoDB" id="10640391at2759"/>
<dbReference type="AlphaFoldDB" id="A0A1Y2AWQ7"/>
<comment type="caution">
    <text evidence="1">The sequence shown here is derived from an EMBL/GenBank/DDBJ whole genome shotgun (WGS) entry which is preliminary data.</text>
</comment>
<dbReference type="STRING" id="1754190.A0A1Y2AWQ7"/>
<reference evidence="1 2" key="1">
    <citation type="submission" date="2016-08" db="EMBL/GenBank/DDBJ databases">
        <title>A Parts List for Fungal Cellulosomes Revealed by Comparative Genomics.</title>
        <authorList>
            <consortium name="DOE Joint Genome Institute"/>
            <person name="Haitjema C.H."/>
            <person name="Gilmore S.P."/>
            <person name="Henske J.K."/>
            <person name="Solomon K.V."/>
            <person name="De Groot R."/>
            <person name="Kuo A."/>
            <person name="Mondo S.J."/>
            <person name="Salamov A.A."/>
            <person name="Labutti K."/>
            <person name="Zhao Z."/>
            <person name="Chiniquy J."/>
            <person name="Barry K."/>
            <person name="Brewer H.M."/>
            <person name="Purvine S.O."/>
            <person name="Wright A.T."/>
            <person name="Boxma B."/>
            <person name="Van Alen T."/>
            <person name="Hackstein J.H."/>
            <person name="Baker S.E."/>
            <person name="Grigoriev I.V."/>
            <person name="O'Malley M.A."/>
        </authorList>
    </citation>
    <scope>NUCLEOTIDE SEQUENCE [LARGE SCALE GENOMIC DNA]</scope>
    <source>
        <strain evidence="1 2">G1</strain>
    </source>
</reference>
<keyword evidence="2" id="KW-1185">Reference proteome</keyword>
<protein>
    <submittedName>
        <fullName evidence="1">Uncharacterized protein</fullName>
    </submittedName>
</protein>
<dbReference type="EMBL" id="MCOG01000197">
    <property type="protein sequence ID" value="ORY26916.1"/>
    <property type="molecule type" value="Genomic_DNA"/>
</dbReference>
<organism evidence="1 2">
    <name type="scientific">Neocallimastix californiae</name>
    <dbReference type="NCBI Taxonomy" id="1754190"/>
    <lineage>
        <taxon>Eukaryota</taxon>
        <taxon>Fungi</taxon>
        <taxon>Fungi incertae sedis</taxon>
        <taxon>Chytridiomycota</taxon>
        <taxon>Chytridiomycota incertae sedis</taxon>
        <taxon>Neocallimastigomycetes</taxon>
        <taxon>Neocallimastigales</taxon>
        <taxon>Neocallimastigaceae</taxon>
        <taxon>Neocallimastix</taxon>
    </lineage>
</organism>
<dbReference type="Gene3D" id="2.30.30.140">
    <property type="match status" value="1"/>
</dbReference>
<name>A0A1Y2AWQ7_9FUNG</name>
<dbReference type="Proteomes" id="UP000193920">
    <property type="component" value="Unassembled WGS sequence"/>
</dbReference>